<dbReference type="PROSITE" id="PS51253">
    <property type="entry name" value="HTH_CENPB"/>
    <property type="match status" value="1"/>
</dbReference>
<dbReference type="Proteomes" id="UP001075354">
    <property type="component" value="Chromosome 16"/>
</dbReference>
<feature type="domain" description="HTH CENPB-type" evidence="2">
    <location>
        <begin position="1"/>
        <end position="37"/>
    </location>
</feature>
<name>A0AAV7X2C1_9NEOP</name>
<dbReference type="InterPro" id="IPR050863">
    <property type="entry name" value="CenT-Element_Derived"/>
</dbReference>
<organism evidence="3 4">
    <name type="scientific">Megalurothrips usitatus</name>
    <name type="common">bean blossom thrips</name>
    <dbReference type="NCBI Taxonomy" id="439358"/>
    <lineage>
        <taxon>Eukaryota</taxon>
        <taxon>Metazoa</taxon>
        <taxon>Ecdysozoa</taxon>
        <taxon>Arthropoda</taxon>
        <taxon>Hexapoda</taxon>
        <taxon>Insecta</taxon>
        <taxon>Pterygota</taxon>
        <taxon>Neoptera</taxon>
        <taxon>Paraneoptera</taxon>
        <taxon>Thysanoptera</taxon>
        <taxon>Terebrantia</taxon>
        <taxon>Thripoidea</taxon>
        <taxon>Thripidae</taxon>
        <taxon>Megalurothrips</taxon>
    </lineage>
</organism>
<accession>A0AAV7X2C1</accession>
<keyword evidence="1" id="KW-0238">DNA-binding</keyword>
<dbReference type="AlphaFoldDB" id="A0AAV7X2C1"/>
<keyword evidence="4" id="KW-1185">Reference proteome</keyword>
<sequence>MKALEVARKVDIDRASFRASRGWMDEFMRRQGFSLRRRTSICHKLPADFEAKLVAYQKFAIALRKELDFLLGQIGNADETLIWFDLPMNYTVHDTGDRQVVLKTTVHEKQRVTVMLCITVIAELRSRLVVIPGGMTSVLQPLDVSANEPFRAAIRVQYDKWLSRNDLPRTPSGNIKKASPFEVAKWVKSAWDAVSPSIVEKSFKKCCLSRAGRFGGRCSVAGRRAGRPRPGPRRA</sequence>
<dbReference type="EMBL" id="JAPTSV010000016">
    <property type="protein sequence ID" value="KAJ1519761.1"/>
    <property type="molecule type" value="Genomic_DNA"/>
</dbReference>
<dbReference type="GO" id="GO:0005634">
    <property type="term" value="C:nucleus"/>
    <property type="evidence" value="ECO:0007669"/>
    <property type="project" value="TreeGrafter"/>
</dbReference>
<evidence type="ECO:0000256" key="1">
    <source>
        <dbReference type="ARBA" id="ARBA00023125"/>
    </source>
</evidence>
<dbReference type="GO" id="GO:0003677">
    <property type="term" value="F:DNA binding"/>
    <property type="evidence" value="ECO:0007669"/>
    <property type="project" value="UniProtKB-KW"/>
</dbReference>
<dbReference type="Pfam" id="PF03184">
    <property type="entry name" value="DDE_1"/>
    <property type="match status" value="1"/>
</dbReference>
<evidence type="ECO:0000313" key="3">
    <source>
        <dbReference type="EMBL" id="KAJ1519761.1"/>
    </source>
</evidence>
<dbReference type="InterPro" id="IPR006600">
    <property type="entry name" value="HTH_CenpB_DNA-bd_dom"/>
</dbReference>
<dbReference type="Pfam" id="PF03221">
    <property type="entry name" value="HTH_Tnp_Tc5"/>
    <property type="match status" value="1"/>
</dbReference>
<evidence type="ECO:0000259" key="2">
    <source>
        <dbReference type="PROSITE" id="PS51253"/>
    </source>
</evidence>
<proteinExistence type="predicted"/>
<protein>
    <recommendedName>
        <fullName evidence="2">HTH CENPB-type domain-containing protein</fullName>
    </recommendedName>
</protein>
<dbReference type="InterPro" id="IPR004875">
    <property type="entry name" value="DDE_SF_endonuclease_dom"/>
</dbReference>
<reference evidence="3" key="1">
    <citation type="submission" date="2022-12" db="EMBL/GenBank/DDBJ databases">
        <title>Chromosome-level genome assembly of the bean flower thrips Megalurothrips usitatus.</title>
        <authorList>
            <person name="Ma L."/>
            <person name="Liu Q."/>
            <person name="Li H."/>
            <person name="Cai W."/>
        </authorList>
    </citation>
    <scope>NUCLEOTIDE SEQUENCE</scope>
    <source>
        <strain evidence="3">Cailab_2022a</strain>
    </source>
</reference>
<gene>
    <name evidence="3" type="ORF">ONE63_005017</name>
</gene>
<dbReference type="PANTHER" id="PTHR19303">
    <property type="entry name" value="TRANSPOSON"/>
    <property type="match status" value="1"/>
</dbReference>
<evidence type="ECO:0000313" key="4">
    <source>
        <dbReference type="Proteomes" id="UP001075354"/>
    </source>
</evidence>
<comment type="caution">
    <text evidence="3">The sequence shown here is derived from an EMBL/GenBank/DDBJ whole genome shotgun (WGS) entry which is preliminary data.</text>
</comment>
<dbReference type="PANTHER" id="PTHR19303:SF57">
    <property type="entry name" value="HTH CENPB-TYPE DOMAIN-CONTAINING PROTEIN"/>
    <property type="match status" value="1"/>
</dbReference>